<evidence type="ECO:0000259" key="3">
    <source>
        <dbReference type="Pfam" id="PF04967"/>
    </source>
</evidence>
<feature type="domain" description="HTH bat-type" evidence="3">
    <location>
        <begin position="157"/>
        <end position="208"/>
    </location>
</feature>
<evidence type="ECO:0000259" key="4">
    <source>
        <dbReference type="Pfam" id="PF24278"/>
    </source>
</evidence>
<dbReference type="InterPro" id="IPR056493">
    <property type="entry name" value="HVO_0513_N"/>
</dbReference>
<accession>A0ABD6CH91</accession>
<comment type="caution">
    <text evidence="5">The sequence shown here is derived from an EMBL/GenBank/DDBJ whole genome shotgun (WGS) entry which is preliminary data.</text>
</comment>
<keyword evidence="2" id="KW-0804">Transcription</keyword>
<dbReference type="RefSeq" id="WP_247378621.1">
    <property type="nucleotide sequence ID" value="NZ_JALLGV010000005.1"/>
</dbReference>
<keyword evidence="1" id="KW-0805">Transcription regulation</keyword>
<evidence type="ECO:0000313" key="6">
    <source>
        <dbReference type="Proteomes" id="UP001597119"/>
    </source>
</evidence>
<name>A0ABD6CH91_9EURY</name>
<feature type="domain" description="HVO-0513-like N-terminal" evidence="4">
    <location>
        <begin position="16"/>
        <end position="148"/>
    </location>
</feature>
<dbReference type="PANTHER" id="PTHR34236">
    <property type="entry name" value="DIMETHYL SULFOXIDE REDUCTASE TRANSCRIPTIONAL ACTIVATOR"/>
    <property type="match status" value="1"/>
</dbReference>
<dbReference type="InterPro" id="IPR007050">
    <property type="entry name" value="HTH_bacterioopsin"/>
</dbReference>
<keyword evidence="6" id="KW-1185">Reference proteome</keyword>
<dbReference type="EMBL" id="JBHUDJ010000014">
    <property type="protein sequence ID" value="MFD1588970.1"/>
    <property type="molecule type" value="Genomic_DNA"/>
</dbReference>
<dbReference type="Pfam" id="PF24278">
    <property type="entry name" value="HVO_0513_N"/>
    <property type="match status" value="1"/>
</dbReference>
<evidence type="ECO:0000313" key="5">
    <source>
        <dbReference type="EMBL" id="MFD1588970.1"/>
    </source>
</evidence>
<organism evidence="5 6">
    <name type="scientific">Halorientalis brevis</name>
    <dbReference type="NCBI Taxonomy" id="1126241"/>
    <lineage>
        <taxon>Archaea</taxon>
        <taxon>Methanobacteriati</taxon>
        <taxon>Methanobacteriota</taxon>
        <taxon>Stenosarchaea group</taxon>
        <taxon>Halobacteria</taxon>
        <taxon>Halobacteriales</taxon>
        <taxon>Haloarculaceae</taxon>
        <taxon>Halorientalis</taxon>
    </lineage>
</organism>
<gene>
    <name evidence="5" type="ORF">ACFR9U_18480</name>
</gene>
<evidence type="ECO:0000256" key="2">
    <source>
        <dbReference type="ARBA" id="ARBA00023163"/>
    </source>
</evidence>
<protein>
    <submittedName>
        <fullName evidence="5">Helix-turn-helix domain-containing protein</fullName>
    </submittedName>
</protein>
<evidence type="ECO:0000256" key="1">
    <source>
        <dbReference type="ARBA" id="ARBA00023015"/>
    </source>
</evidence>
<proteinExistence type="predicted"/>
<reference evidence="5 6" key="1">
    <citation type="journal article" date="2019" name="Int. J. Syst. Evol. Microbiol.">
        <title>The Global Catalogue of Microorganisms (GCM) 10K type strain sequencing project: providing services to taxonomists for standard genome sequencing and annotation.</title>
        <authorList>
            <consortium name="The Broad Institute Genomics Platform"/>
            <consortium name="The Broad Institute Genome Sequencing Center for Infectious Disease"/>
            <person name="Wu L."/>
            <person name="Ma J."/>
        </authorList>
    </citation>
    <scope>NUCLEOTIDE SEQUENCE [LARGE SCALE GENOMIC DNA]</scope>
    <source>
        <strain evidence="5 6">CGMCC 1.12125</strain>
    </source>
</reference>
<sequence length="224" mass="23940">MKRASFVIDRDREDAHPLHRAVIDTDGLSRAAVLLWDGRRATPITLSWCDAPKSTVASVLDDLPLVKSHALSAGRDGTYAFVWQRSFQLEPSLMALVSDAAALPMAPVVFDADGSVAITLVGTHAALRDLVAEFGDRIDYTVTELTDYDGSRPVAGLTSRQRDALAAAVAVGFYDVPRTGTIADVAARLDCAESTASELVRKAQARVVRASIRRTAPGSCSGRC</sequence>
<dbReference type="Proteomes" id="UP001597119">
    <property type="component" value="Unassembled WGS sequence"/>
</dbReference>
<dbReference type="AlphaFoldDB" id="A0ABD6CH91"/>
<dbReference type="Pfam" id="PF04967">
    <property type="entry name" value="HTH_10"/>
    <property type="match status" value="1"/>
</dbReference>
<dbReference type="PANTHER" id="PTHR34236:SF1">
    <property type="entry name" value="DIMETHYL SULFOXIDE REDUCTASE TRANSCRIPTIONAL ACTIVATOR"/>
    <property type="match status" value="1"/>
</dbReference>